<organism evidence="1 2">
    <name type="scientific">Stenomitos frigidus ULC18</name>
    <dbReference type="NCBI Taxonomy" id="2107698"/>
    <lineage>
        <taxon>Bacteria</taxon>
        <taxon>Bacillati</taxon>
        <taxon>Cyanobacteriota</taxon>
        <taxon>Cyanophyceae</taxon>
        <taxon>Leptolyngbyales</taxon>
        <taxon>Leptolyngbyaceae</taxon>
        <taxon>Stenomitos</taxon>
    </lineage>
</organism>
<reference evidence="2" key="1">
    <citation type="submission" date="2018-02" db="EMBL/GenBank/DDBJ databases">
        <authorList>
            <person name="Moore K."/>
            <person name="Momper L."/>
        </authorList>
    </citation>
    <scope>NUCLEOTIDE SEQUENCE [LARGE SCALE GENOMIC DNA]</scope>
    <source>
        <strain evidence="2">ULC18</strain>
    </source>
</reference>
<evidence type="ECO:0000313" key="1">
    <source>
        <dbReference type="EMBL" id="PSB24124.1"/>
    </source>
</evidence>
<comment type="caution">
    <text evidence="1">The sequence shown here is derived from an EMBL/GenBank/DDBJ whole genome shotgun (WGS) entry which is preliminary data.</text>
</comment>
<dbReference type="RefSeq" id="WP_106260384.1">
    <property type="nucleotide sequence ID" value="NZ_CAWNSW010000052.1"/>
</dbReference>
<dbReference type="Proteomes" id="UP000239576">
    <property type="component" value="Unassembled WGS sequence"/>
</dbReference>
<proteinExistence type="predicted"/>
<accession>A0A2T1DUS3</accession>
<evidence type="ECO:0000313" key="2">
    <source>
        <dbReference type="Proteomes" id="UP000239576"/>
    </source>
</evidence>
<dbReference type="AlphaFoldDB" id="A0A2T1DUS3"/>
<gene>
    <name evidence="1" type="ORF">C7B82_28285</name>
</gene>
<name>A0A2T1DUS3_9CYAN</name>
<reference evidence="1 2" key="2">
    <citation type="submission" date="2018-03" db="EMBL/GenBank/DDBJ databases">
        <title>The ancient ancestry and fast evolution of plastids.</title>
        <authorList>
            <person name="Moore K.R."/>
            <person name="Magnabosco C."/>
            <person name="Momper L."/>
            <person name="Gold D.A."/>
            <person name="Bosak T."/>
            <person name="Fournier G.P."/>
        </authorList>
    </citation>
    <scope>NUCLEOTIDE SEQUENCE [LARGE SCALE GENOMIC DNA]</scope>
    <source>
        <strain evidence="1 2">ULC18</strain>
    </source>
</reference>
<sequence length="146" mass="15815">MTTPKNGVKTVDAAVPEAASVDSATRELDEPILHVPEASAAPDLKVSLTADEEITQAIQVLSNLATLKLKTQESKDQSLAVLRKIESLFKLEEPISPQDLDELKTGFKTLNKFALAVNQYYETKTKAEAAKQVLDAILGSFKSSTN</sequence>
<keyword evidence="2" id="KW-1185">Reference proteome</keyword>
<protein>
    <submittedName>
        <fullName evidence="1">Uncharacterized protein</fullName>
    </submittedName>
</protein>
<dbReference type="EMBL" id="PVWK01000153">
    <property type="protein sequence ID" value="PSB24124.1"/>
    <property type="molecule type" value="Genomic_DNA"/>
</dbReference>